<dbReference type="AlphaFoldDB" id="A0A1D2J4I5"/>
<sequence>MPIPISIPNMHTPPTTTHKIPSFALCLQARLCDRYAKEEDGGGNWHWLIYD</sequence>
<name>A0A1D2J4I5_PARBR</name>
<organism evidence="1 2">
    <name type="scientific">Paracoccidioides brasiliensis</name>
    <dbReference type="NCBI Taxonomy" id="121759"/>
    <lineage>
        <taxon>Eukaryota</taxon>
        <taxon>Fungi</taxon>
        <taxon>Dikarya</taxon>
        <taxon>Ascomycota</taxon>
        <taxon>Pezizomycotina</taxon>
        <taxon>Eurotiomycetes</taxon>
        <taxon>Eurotiomycetidae</taxon>
        <taxon>Onygenales</taxon>
        <taxon>Ajellomycetaceae</taxon>
        <taxon>Paracoccidioides</taxon>
    </lineage>
</organism>
<reference evidence="1 2" key="1">
    <citation type="submission" date="2016-06" db="EMBL/GenBank/DDBJ databases">
        <authorList>
            <person name="Kjaerup R.B."/>
            <person name="Dalgaard T.S."/>
            <person name="Juul-Madsen H.R."/>
        </authorList>
    </citation>
    <scope>NUCLEOTIDE SEQUENCE [LARGE SCALE GENOMIC DNA]</scope>
    <source>
        <strain evidence="1 2">Pb300</strain>
    </source>
</reference>
<protein>
    <submittedName>
        <fullName evidence="1">Uncharacterized protein</fullName>
    </submittedName>
</protein>
<comment type="caution">
    <text evidence="1">The sequence shown here is derived from an EMBL/GenBank/DDBJ whole genome shotgun (WGS) entry which is preliminary data.</text>
</comment>
<dbReference type="Proteomes" id="UP000242814">
    <property type="component" value="Unassembled WGS sequence"/>
</dbReference>
<gene>
    <name evidence="1" type="ORF">ACO22_07637</name>
</gene>
<accession>A0A1D2J4I5</accession>
<evidence type="ECO:0000313" key="2">
    <source>
        <dbReference type="Proteomes" id="UP000242814"/>
    </source>
</evidence>
<proteinExistence type="predicted"/>
<evidence type="ECO:0000313" key="1">
    <source>
        <dbReference type="EMBL" id="ODH13067.1"/>
    </source>
</evidence>
<dbReference type="EMBL" id="LZYO01000597">
    <property type="protein sequence ID" value="ODH13067.1"/>
    <property type="molecule type" value="Genomic_DNA"/>
</dbReference>